<evidence type="ECO:0000259" key="15">
    <source>
        <dbReference type="Pfam" id="PF00583"/>
    </source>
</evidence>
<keyword evidence="6" id="KW-0227">DNA damage</keyword>
<evidence type="ECO:0000256" key="12">
    <source>
        <dbReference type="PIRSR" id="PIRSR038084-1"/>
    </source>
</evidence>
<evidence type="ECO:0000256" key="8">
    <source>
        <dbReference type="ARBA" id="ARBA00023242"/>
    </source>
</evidence>
<dbReference type="Pfam" id="PF00583">
    <property type="entry name" value="Acetyltransf_1"/>
    <property type="match status" value="1"/>
</dbReference>
<dbReference type="InterPro" id="IPR019467">
    <property type="entry name" value="Hat1_N"/>
</dbReference>
<comment type="caution">
    <text evidence="17">The sequence shown here is derived from an EMBL/GenBank/DDBJ whole genome shotgun (WGS) entry which is preliminary data.</text>
</comment>
<comment type="function">
    <text evidence="11">Catalytic component of the histone acetylase B (HAT-B) complex. Has intrinsic substrate specificity that modifies lysine in recognition sequence GXGKXG. Involved in DNA double-strand break repair.</text>
</comment>
<keyword evidence="5 11" id="KW-0808">Transferase</keyword>
<evidence type="ECO:0000259" key="16">
    <source>
        <dbReference type="Pfam" id="PF10394"/>
    </source>
</evidence>
<dbReference type="InterPro" id="IPR013523">
    <property type="entry name" value="Hist_AcTrfase_HAT1_C"/>
</dbReference>
<evidence type="ECO:0000313" key="17">
    <source>
        <dbReference type="EMBL" id="KAG7544362.1"/>
    </source>
</evidence>
<dbReference type="AlphaFoldDB" id="A0A8K0JN39"/>
<comment type="similarity">
    <text evidence="2 11">Belongs to the HAT1 family.</text>
</comment>
<dbReference type="GO" id="GO:0042393">
    <property type="term" value="F:histone binding"/>
    <property type="evidence" value="ECO:0007669"/>
    <property type="project" value="InterPro"/>
</dbReference>
<dbReference type="InterPro" id="IPR037113">
    <property type="entry name" value="Hat1_N_sf"/>
</dbReference>
<dbReference type="Proteomes" id="UP000812966">
    <property type="component" value="Unassembled WGS sequence"/>
</dbReference>
<dbReference type="CDD" id="cd04301">
    <property type="entry name" value="NAT_SF"/>
    <property type="match status" value="1"/>
</dbReference>
<gene>
    <name evidence="17" type="ORF">FFLO_03241</name>
</gene>
<evidence type="ECO:0000256" key="3">
    <source>
        <dbReference type="ARBA" id="ARBA00013184"/>
    </source>
</evidence>
<sequence length="408" mass="47711">MVMEELHEWTADANKALSVTLVRSAQDALSVIDEDPEARALLPFNPAFTYPIFGEKEKIYGYKGLQVEINMASGSLKQYLNVTYDEKLESQADDIEGTLFKFIPSDYTKSAEIFADTVAKDAESFVPPGTQIASYRSNDDEEDDVEYGVWHCKWDTPGFREFHRRAQLFVLLYIEGGSYIQEDEDQWEFLILFEIRPHDTAPTGASYHFAGYVSAYPFWCYPDMVRMRLSQFVILPPFQGQGHGSQLYNTLYDYALTLEKVAELTVEDPSEAFEDLRDRCDLVRLKEQLKDSKEMAKGAPVDKKWLEKIRTEGKYATRQFLRLIEMLLLERLKTNRSPERYKAYRLQVKERLFRFNYEILAQISPDERREKLAETYKNVEEDYKRILNSLRPVEQDLWEWIETPQQSA</sequence>
<evidence type="ECO:0000256" key="13">
    <source>
        <dbReference type="PIRSR" id="PIRSR038084-2"/>
    </source>
</evidence>
<evidence type="ECO:0000256" key="14">
    <source>
        <dbReference type="PIRSR" id="PIRSR038084-3"/>
    </source>
</evidence>
<comment type="subcellular location">
    <subcellularLocation>
        <location evidence="11">Cytoplasm</location>
    </subcellularLocation>
    <subcellularLocation>
        <location evidence="1 11">Nucleus</location>
    </subcellularLocation>
</comment>
<keyword evidence="9 11" id="KW-0012">Acyltransferase</keyword>
<keyword evidence="11" id="KW-0963">Cytoplasm</keyword>
<evidence type="ECO:0000256" key="2">
    <source>
        <dbReference type="ARBA" id="ARBA00010543"/>
    </source>
</evidence>
<feature type="binding site" evidence="13">
    <location>
        <begin position="239"/>
        <end position="245"/>
    </location>
    <ligand>
        <name>acetyl-CoA</name>
        <dbReference type="ChEBI" id="CHEBI:57288"/>
    </ligand>
</feature>
<evidence type="ECO:0000256" key="5">
    <source>
        <dbReference type="ARBA" id="ARBA00022679"/>
    </source>
</evidence>
<dbReference type="SUPFAM" id="SSF55729">
    <property type="entry name" value="Acyl-CoA N-acyltransferases (Nat)"/>
    <property type="match status" value="1"/>
</dbReference>
<evidence type="ECO:0000256" key="1">
    <source>
        <dbReference type="ARBA" id="ARBA00004123"/>
    </source>
</evidence>
<feature type="active site" description="Proton donor/acceptor" evidence="12">
    <location>
        <position position="267"/>
    </location>
</feature>
<dbReference type="GO" id="GO:0004402">
    <property type="term" value="F:histone acetyltransferase activity"/>
    <property type="evidence" value="ECO:0007669"/>
    <property type="project" value="UniProtKB-UniRule"/>
</dbReference>
<accession>A0A8K0JN39</accession>
<keyword evidence="7" id="KW-0234">DNA repair</keyword>
<evidence type="ECO:0000256" key="11">
    <source>
        <dbReference type="PIRNR" id="PIRNR038084"/>
    </source>
</evidence>
<dbReference type="Gene3D" id="1.10.10.390">
    <property type="match status" value="1"/>
</dbReference>
<dbReference type="EMBL" id="JABELV010000058">
    <property type="protein sequence ID" value="KAG7544362.1"/>
    <property type="molecule type" value="Genomic_DNA"/>
</dbReference>
<dbReference type="Gene3D" id="3.40.630.30">
    <property type="match status" value="1"/>
</dbReference>
<dbReference type="Gene3D" id="3.90.360.10">
    <property type="entry name" value="Histone acetyl transferase 1 (HAT1), N-terminal domain"/>
    <property type="match status" value="1"/>
</dbReference>
<dbReference type="PANTHER" id="PTHR12046">
    <property type="entry name" value="HISTONE ACETYLTRANSFERASE TYPE B CATALYTIC SUBUNIT"/>
    <property type="match status" value="1"/>
</dbReference>
<feature type="domain" description="N-acetyltransferase" evidence="15">
    <location>
        <begin position="181"/>
        <end position="269"/>
    </location>
</feature>
<evidence type="ECO:0000256" key="4">
    <source>
        <dbReference type="ARBA" id="ARBA00021268"/>
    </source>
</evidence>
<proteinExistence type="inferred from homology"/>
<dbReference type="InterPro" id="IPR016181">
    <property type="entry name" value="Acyl_CoA_acyltransferase"/>
</dbReference>
<dbReference type="InterPro" id="IPR017380">
    <property type="entry name" value="Hist_AcTrfase_B-typ_cat-su"/>
</dbReference>
<comment type="catalytic activity">
    <reaction evidence="10 11">
        <text>L-lysyl-[protein] + acetyl-CoA = N(6)-acetyl-L-lysyl-[protein] + CoA + H(+)</text>
        <dbReference type="Rhea" id="RHEA:45948"/>
        <dbReference type="Rhea" id="RHEA-COMP:9752"/>
        <dbReference type="Rhea" id="RHEA-COMP:10731"/>
        <dbReference type="ChEBI" id="CHEBI:15378"/>
        <dbReference type="ChEBI" id="CHEBI:29969"/>
        <dbReference type="ChEBI" id="CHEBI:57287"/>
        <dbReference type="ChEBI" id="CHEBI:57288"/>
        <dbReference type="ChEBI" id="CHEBI:61930"/>
        <dbReference type="EC" id="2.3.1.48"/>
    </reaction>
</comment>
<organism evidence="17 18">
    <name type="scientific">Filobasidium floriforme</name>
    <dbReference type="NCBI Taxonomy" id="5210"/>
    <lineage>
        <taxon>Eukaryota</taxon>
        <taxon>Fungi</taxon>
        <taxon>Dikarya</taxon>
        <taxon>Basidiomycota</taxon>
        <taxon>Agaricomycotina</taxon>
        <taxon>Tremellomycetes</taxon>
        <taxon>Filobasidiales</taxon>
        <taxon>Filobasidiaceae</taxon>
        <taxon>Filobasidium</taxon>
    </lineage>
</organism>
<evidence type="ECO:0000256" key="6">
    <source>
        <dbReference type="ARBA" id="ARBA00022763"/>
    </source>
</evidence>
<dbReference type="GO" id="GO:0005737">
    <property type="term" value="C:cytoplasm"/>
    <property type="evidence" value="ECO:0007669"/>
    <property type="project" value="UniProtKB-SubCell"/>
</dbReference>
<feature type="region of interest" description="Interaction with histone H4 N-terminus" evidence="13">
    <location>
        <begin position="216"/>
        <end position="218"/>
    </location>
</feature>
<name>A0A8K0JN39_9TREE</name>
<dbReference type="GO" id="GO:0031509">
    <property type="term" value="P:subtelomeric heterochromatin formation"/>
    <property type="evidence" value="ECO:0007669"/>
    <property type="project" value="InterPro"/>
</dbReference>
<feature type="domain" description="Histone acetyl transferase HAT1 N-terminal" evidence="16">
    <location>
        <begin position="9"/>
        <end position="175"/>
    </location>
</feature>
<dbReference type="GO" id="GO:0006281">
    <property type="term" value="P:DNA repair"/>
    <property type="evidence" value="ECO:0007669"/>
    <property type="project" value="UniProtKB-KW"/>
</dbReference>
<evidence type="ECO:0000313" key="18">
    <source>
        <dbReference type="Proteomes" id="UP000812966"/>
    </source>
</evidence>
<feature type="site" description="Interaction with histone H4 N-terminus" evidence="14">
    <location>
        <position position="187"/>
    </location>
</feature>
<keyword evidence="18" id="KW-1185">Reference proteome</keyword>
<dbReference type="Pfam" id="PF21184">
    <property type="entry name" value="HAT1_C_fung"/>
    <property type="match status" value="1"/>
</dbReference>
<dbReference type="GO" id="GO:0005634">
    <property type="term" value="C:nucleus"/>
    <property type="evidence" value="ECO:0007669"/>
    <property type="project" value="UniProtKB-SubCell"/>
</dbReference>
<keyword evidence="8 11" id="KW-0539">Nucleus</keyword>
<protein>
    <recommendedName>
        <fullName evidence="4 11">Histone acetyltransferase type B catalytic subunit</fullName>
        <ecNumber evidence="3 11">2.3.1.48</ecNumber>
    </recommendedName>
</protein>
<dbReference type="GO" id="GO:0000781">
    <property type="term" value="C:chromosome, telomeric region"/>
    <property type="evidence" value="ECO:0007669"/>
    <property type="project" value="GOC"/>
</dbReference>
<evidence type="ECO:0000256" key="10">
    <source>
        <dbReference type="ARBA" id="ARBA00048017"/>
    </source>
</evidence>
<dbReference type="Pfam" id="PF10394">
    <property type="entry name" value="Hat1_N"/>
    <property type="match status" value="1"/>
</dbReference>
<dbReference type="EC" id="2.3.1.48" evidence="3 11"/>
<feature type="region of interest" description="Interaction with histone H4 N-terminus" evidence="13">
    <location>
        <begin position="55"/>
        <end position="57"/>
    </location>
</feature>
<feature type="binding site" evidence="13">
    <location>
        <begin position="232"/>
        <end position="234"/>
    </location>
    <ligand>
        <name>acetyl-CoA</name>
        <dbReference type="ChEBI" id="CHEBI:57288"/>
    </ligand>
</feature>
<dbReference type="PIRSF" id="PIRSF038084">
    <property type="entry name" value="HAT-B_cat"/>
    <property type="match status" value="1"/>
</dbReference>
<evidence type="ECO:0000256" key="9">
    <source>
        <dbReference type="ARBA" id="ARBA00023315"/>
    </source>
</evidence>
<dbReference type="InterPro" id="IPR000182">
    <property type="entry name" value="GNAT_dom"/>
</dbReference>
<evidence type="ECO:0000256" key="7">
    <source>
        <dbReference type="ARBA" id="ARBA00023204"/>
    </source>
</evidence>
<reference evidence="17" key="1">
    <citation type="submission" date="2020-04" db="EMBL/GenBank/DDBJ databases">
        <title>Analysis of mating type loci in Filobasidium floriforme.</title>
        <authorList>
            <person name="Nowrousian M."/>
        </authorList>
    </citation>
    <scope>NUCLEOTIDE SEQUENCE</scope>
    <source>
        <strain evidence="17">CBS 6242</strain>
    </source>
</reference>
<comment type="subunit">
    <text evidence="11">Component of the HAT-B complex composed of at least HAT1 and HAT2. The HAT-B complex binds to histone H4 tail.</text>
</comment>
<feature type="binding site" evidence="13">
    <location>
        <position position="279"/>
    </location>
    <ligand>
        <name>acetyl-CoA</name>
        <dbReference type="ChEBI" id="CHEBI:57288"/>
    </ligand>
</feature>